<keyword evidence="1" id="KW-1133">Transmembrane helix</keyword>
<keyword evidence="1" id="KW-0472">Membrane</keyword>
<reference evidence="2 3" key="1">
    <citation type="journal article" date="2019" name="Sci. Rep.">
        <title>Nanopore sequencing improves the draft genome of the human pathogenic amoeba Naegleria fowleri.</title>
        <authorList>
            <person name="Liechti N."/>
            <person name="Schurch N."/>
            <person name="Bruggmann R."/>
            <person name="Wittwer M."/>
        </authorList>
    </citation>
    <scope>NUCLEOTIDE SEQUENCE [LARGE SCALE GENOMIC DNA]</scope>
    <source>
        <strain evidence="2 3">ATCC 30894</strain>
    </source>
</reference>
<dbReference type="EMBL" id="VFQX01000041">
    <property type="protein sequence ID" value="KAF0976127.1"/>
    <property type="molecule type" value="Genomic_DNA"/>
</dbReference>
<accession>A0A6A5BGU9</accession>
<keyword evidence="1" id="KW-0812">Transmembrane</keyword>
<proteinExistence type="predicted"/>
<comment type="caution">
    <text evidence="2">The sequence shown here is derived from an EMBL/GenBank/DDBJ whole genome shotgun (WGS) entry which is preliminary data.</text>
</comment>
<dbReference type="VEuPathDB" id="AmoebaDB:NfTy_085420"/>
<dbReference type="AlphaFoldDB" id="A0A6A5BGU9"/>
<dbReference type="GeneID" id="68112020"/>
<dbReference type="VEuPathDB" id="AmoebaDB:FDP41_004802"/>
<gene>
    <name evidence="2" type="ORF">FDP41_004802</name>
</gene>
<evidence type="ECO:0000313" key="2">
    <source>
        <dbReference type="EMBL" id="KAF0976127.1"/>
    </source>
</evidence>
<sequence>MTSLNDKSRTSKNKFVHRNQSLSVFMQSAMGIRNELFNTEYKLQAYMIYLLRKQESWKNQYSSVVVSSKSFNSPTTIEEDMNEMYCDEIDKQLRQAMSHLQVLKSLIDQVKYNPTQELHQIQHYKSVIGILNQWSEQLKSKIEFTQNNLSMLIAKNQKQQLLNTNTLFNESSESSENQILFQNEGNMNRNTMMMNLSLQQIVSTDLQDAHDTEIAAIRISEMLTVFESKIHEQNQMVELFHSNTEQAIQFMEDATSELRKASGKDTSSLPFPYNILPSYIHHLIKYFMCYLFVVLGLLLLMYDRIKF</sequence>
<evidence type="ECO:0000313" key="3">
    <source>
        <dbReference type="Proteomes" id="UP000444721"/>
    </source>
</evidence>
<dbReference type="OrthoDB" id="10267074at2759"/>
<protein>
    <submittedName>
        <fullName evidence="2">Uncharacterized protein</fullName>
    </submittedName>
</protein>
<dbReference type="RefSeq" id="XP_044560840.1">
    <property type="nucleotide sequence ID" value="XM_044708257.1"/>
</dbReference>
<keyword evidence="3" id="KW-1185">Reference proteome</keyword>
<organism evidence="2 3">
    <name type="scientific">Naegleria fowleri</name>
    <name type="common">Brain eating amoeba</name>
    <dbReference type="NCBI Taxonomy" id="5763"/>
    <lineage>
        <taxon>Eukaryota</taxon>
        <taxon>Discoba</taxon>
        <taxon>Heterolobosea</taxon>
        <taxon>Tetramitia</taxon>
        <taxon>Eutetramitia</taxon>
        <taxon>Vahlkampfiidae</taxon>
        <taxon>Naegleria</taxon>
    </lineage>
</organism>
<dbReference type="OMA" id="QANDCMD"/>
<name>A0A6A5BGU9_NAEFO</name>
<dbReference type="Proteomes" id="UP000444721">
    <property type="component" value="Unassembled WGS sequence"/>
</dbReference>
<dbReference type="VEuPathDB" id="AmoebaDB:NF0096690"/>
<feature type="transmembrane region" description="Helical" evidence="1">
    <location>
        <begin position="283"/>
        <end position="302"/>
    </location>
</feature>
<evidence type="ECO:0000256" key="1">
    <source>
        <dbReference type="SAM" id="Phobius"/>
    </source>
</evidence>